<dbReference type="PROSITE" id="PS51910">
    <property type="entry name" value="GH18_2"/>
    <property type="match status" value="1"/>
</dbReference>
<dbReference type="InterPro" id="IPR011583">
    <property type="entry name" value="Chitinase_II/V-like_cat"/>
</dbReference>
<dbReference type="GO" id="GO:0005975">
    <property type="term" value="P:carbohydrate metabolic process"/>
    <property type="evidence" value="ECO:0007669"/>
    <property type="project" value="InterPro"/>
</dbReference>
<name>A0A6J6GS97_9ZZZZ</name>
<dbReference type="EMBL" id="CAEZSR010000352">
    <property type="protein sequence ID" value="CAB4602743.1"/>
    <property type="molecule type" value="Genomic_DNA"/>
</dbReference>
<dbReference type="Gene3D" id="3.10.50.10">
    <property type="match status" value="1"/>
</dbReference>
<dbReference type="PANTHER" id="PTHR46066:SF2">
    <property type="entry name" value="CHITINASE DOMAIN-CONTAINING PROTEIN 1"/>
    <property type="match status" value="1"/>
</dbReference>
<keyword evidence="2" id="KW-0326">Glycosidase</keyword>
<dbReference type="PROSITE" id="PS01095">
    <property type="entry name" value="GH18_1"/>
    <property type="match status" value="1"/>
</dbReference>
<dbReference type="Gene3D" id="3.20.20.80">
    <property type="entry name" value="Glycosidases"/>
    <property type="match status" value="1"/>
</dbReference>
<keyword evidence="3" id="KW-0472">Membrane</keyword>
<evidence type="ECO:0000256" key="2">
    <source>
        <dbReference type="ARBA" id="ARBA00023295"/>
    </source>
</evidence>
<gene>
    <name evidence="5" type="ORF">UFOPK1493_04439</name>
</gene>
<evidence type="ECO:0000313" key="5">
    <source>
        <dbReference type="EMBL" id="CAB4602743.1"/>
    </source>
</evidence>
<dbReference type="SUPFAM" id="SSF51445">
    <property type="entry name" value="(Trans)glycosidases"/>
    <property type="match status" value="1"/>
</dbReference>
<feature type="domain" description="GH18" evidence="4">
    <location>
        <begin position="81"/>
        <end position="433"/>
    </location>
</feature>
<proteinExistence type="predicted"/>
<sequence length="458" mass="49063">MVERDQEHIATALGADRLHGPTVAGTTNVVVMPEPDPATERAPAPRGRLGLFAVAALSVVGVAAAAGFALTRDTWERTGPPIRVASWAPYWQPDTALASFQGNSEMFADVSLVAYSAQDATTIITYDGLPDDAKAKYRAATSAAGVPFIATIFDDSPSGTMAAVFADPTTRAAHVQTVVDLVVNGGYDGVDIDYEKFAFSDPRDTWASIRPNWIAFLRELDAQLEPLGKQLIVAVPPVYDGGTTDASGYWVYDYASMGEIVDRIRVMAYDFSFAGGEPGPIAPIEWVRGLVDAITELVPPEKIDLGIPVYGYDWVVSITGTCPADQQPETRAMSTVRAARTVAERGIVPVWDPETMERRFDYVDTLSGTDSAGTPVSCTVNRRVHYLDAVAIHRRAWIAHRNDLHGVALWALGNDDPLTWDGLRAARLGVETWNDPLATTATSTAVPATGSVAPATGG</sequence>
<keyword evidence="3" id="KW-0812">Transmembrane</keyword>
<keyword evidence="3" id="KW-1133">Transmembrane helix</keyword>
<accession>A0A6J6GS97</accession>
<dbReference type="InterPro" id="IPR029070">
    <property type="entry name" value="Chitinase_insertion_sf"/>
</dbReference>
<dbReference type="AlphaFoldDB" id="A0A6J6GS97"/>
<evidence type="ECO:0000259" key="4">
    <source>
        <dbReference type="PROSITE" id="PS51910"/>
    </source>
</evidence>
<evidence type="ECO:0000256" key="3">
    <source>
        <dbReference type="SAM" id="Phobius"/>
    </source>
</evidence>
<feature type="transmembrane region" description="Helical" evidence="3">
    <location>
        <begin position="49"/>
        <end position="70"/>
    </location>
</feature>
<evidence type="ECO:0000256" key="1">
    <source>
        <dbReference type="ARBA" id="ARBA00022801"/>
    </source>
</evidence>
<dbReference type="GO" id="GO:0004553">
    <property type="term" value="F:hydrolase activity, hydrolyzing O-glycosyl compounds"/>
    <property type="evidence" value="ECO:0007669"/>
    <property type="project" value="InterPro"/>
</dbReference>
<dbReference type="Pfam" id="PF00704">
    <property type="entry name" value="Glyco_hydro_18"/>
    <property type="match status" value="1"/>
</dbReference>
<protein>
    <submittedName>
        <fullName evidence="5">Unannotated protein</fullName>
    </submittedName>
</protein>
<dbReference type="InterPro" id="IPR017853">
    <property type="entry name" value="GH"/>
</dbReference>
<dbReference type="InterPro" id="IPR001223">
    <property type="entry name" value="Glyco_hydro18_cat"/>
</dbReference>
<dbReference type="GO" id="GO:0008061">
    <property type="term" value="F:chitin binding"/>
    <property type="evidence" value="ECO:0007669"/>
    <property type="project" value="InterPro"/>
</dbReference>
<dbReference type="SMART" id="SM00636">
    <property type="entry name" value="Glyco_18"/>
    <property type="match status" value="1"/>
</dbReference>
<reference evidence="5" key="1">
    <citation type="submission" date="2020-05" db="EMBL/GenBank/DDBJ databases">
        <authorList>
            <person name="Chiriac C."/>
            <person name="Salcher M."/>
            <person name="Ghai R."/>
            <person name="Kavagutti S V."/>
        </authorList>
    </citation>
    <scope>NUCLEOTIDE SEQUENCE</scope>
</reference>
<dbReference type="PANTHER" id="PTHR46066">
    <property type="entry name" value="CHITINASE DOMAIN-CONTAINING PROTEIN 1 FAMILY MEMBER"/>
    <property type="match status" value="1"/>
</dbReference>
<dbReference type="InterPro" id="IPR001579">
    <property type="entry name" value="Glyco_hydro_18_chit_AS"/>
</dbReference>
<organism evidence="5">
    <name type="scientific">freshwater metagenome</name>
    <dbReference type="NCBI Taxonomy" id="449393"/>
    <lineage>
        <taxon>unclassified sequences</taxon>
        <taxon>metagenomes</taxon>
        <taxon>ecological metagenomes</taxon>
    </lineage>
</organism>
<keyword evidence="1" id="KW-0378">Hydrolase</keyword>